<accession>A0A1J4NJV7</accession>
<proteinExistence type="predicted"/>
<keyword evidence="3" id="KW-1185">Reference proteome</keyword>
<evidence type="ECO:0000313" key="3">
    <source>
        <dbReference type="Proteomes" id="UP000034196"/>
    </source>
</evidence>
<comment type="caution">
    <text evidence="2">The sequence shown here is derived from an EMBL/GenBank/DDBJ whole genome shotgun (WGS) entry which is preliminary data.</text>
</comment>
<dbReference type="Pfam" id="PF19142">
    <property type="entry name" value="DUF5825"/>
    <property type="match status" value="1"/>
</dbReference>
<evidence type="ECO:0000313" key="2">
    <source>
        <dbReference type="EMBL" id="OIJ62583.1"/>
    </source>
</evidence>
<reference evidence="2" key="1">
    <citation type="submission" date="2016-10" db="EMBL/GenBank/DDBJ databases">
        <title>Genome sequence of Streptomyces mangrovisoli MUSC 149.</title>
        <authorList>
            <person name="Lee L.-H."/>
            <person name="Ser H.-L."/>
        </authorList>
    </citation>
    <scope>NUCLEOTIDE SEQUENCE [LARGE SCALE GENOMIC DNA]</scope>
    <source>
        <strain evidence="2">MUSC 149</strain>
    </source>
</reference>
<dbReference type="AlphaFoldDB" id="A0A1J4NJV7"/>
<feature type="compositionally biased region" description="Basic and acidic residues" evidence="1">
    <location>
        <begin position="1"/>
        <end position="13"/>
    </location>
</feature>
<name>A0A1J4NJV7_9ACTN</name>
<dbReference type="OrthoDB" id="3624112at2"/>
<dbReference type="InterPro" id="IPR043863">
    <property type="entry name" value="DUF5825"/>
</dbReference>
<sequence>MAVHAWRDHDPTARDLPGMSLGRLPLEPGADTAERLWTLGVRRAELDAPVDLTATDPAAQRAAIDRLALVRDLTARAVLVDWRLRLPPGAPEQAWKRLSHLQPPTRLDGPEDVPGALHAWRTTHYLCKLVWRQGPGFVQIRDRRWGDLRRFTVDEPHYREAIAVLDRGAVHTDVAADALADLTDEQLVLRLGDFAWWLPYRVTRWLQEAMVI</sequence>
<feature type="region of interest" description="Disordered" evidence="1">
    <location>
        <begin position="1"/>
        <end position="27"/>
    </location>
</feature>
<protein>
    <submittedName>
        <fullName evidence="2">Uncharacterized protein</fullName>
    </submittedName>
</protein>
<dbReference type="STRING" id="1428628.WN71_038730"/>
<evidence type="ECO:0000256" key="1">
    <source>
        <dbReference type="SAM" id="MobiDB-lite"/>
    </source>
</evidence>
<dbReference type="EMBL" id="LAVA02000163">
    <property type="protein sequence ID" value="OIJ62583.1"/>
    <property type="molecule type" value="Genomic_DNA"/>
</dbReference>
<organism evidence="2 3">
    <name type="scientific">Streptomyces mangrovisoli</name>
    <dbReference type="NCBI Taxonomy" id="1428628"/>
    <lineage>
        <taxon>Bacteria</taxon>
        <taxon>Bacillati</taxon>
        <taxon>Actinomycetota</taxon>
        <taxon>Actinomycetes</taxon>
        <taxon>Kitasatosporales</taxon>
        <taxon>Streptomycetaceae</taxon>
        <taxon>Streptomyces</taxon>
    </lineage>
</organism>
<dbReference type="RefSeq" id="WP_071369954.1">
    <property type="nucleotide sequence ID" value="NZ_LAVA02000163.1"/>
</dbReference>
<gene>
    <name evidence="2" type="ORF">WN71_038730</name>
</gene>
<dbReference type="Proteomes" id="UP000034196">
    <property type="component" value="Unassembled WGS sequence"/>
</dbReference>